<keyword evidence="6 9" id="KW-1133">Transmembrane helix</keyword>
<feature type="transmembrane region" description="Helical" evidence="9">
    <location>
        <begin position="78"/>
        <end position="99"/>
    </location>
</feature>
<dbReference type="InterPro" id="IPR050567">
    <property type="entry name" value="Mitochondrial_Carrier"/>
</dbReference>
<dbReference type="Pfam" id="PF00153">
    <property type="entry name" value="Mito_carr"/>
    <property type="match status" value="3"/>
</dbReference>
<dbReference type="PROSITE" id="PS50920">
    <property type="entry name" value="SOLCAR"/>
    <property type="match status" value="1"/>
</dbReference>
<comment type="similarity">
    <text evidence="2">Belongs to the mitochondrial carrier (TC 2.A.29) family.</text>
</comment>
<reference evidence="10" key="1">
    <citation type="submission" date="2019-09" db="EMBL/GenBank/DDBJ databases">
        <authorList>
            <person name="Needham M D."/>
        </authorList>
    </citation>
    <scope>NUCLEOTIDE SEQUENCE</scope>
</reference>
<dbReference type="GO" id="GO:0022857">
    <property type="term" value="F:transmembrane transporter activity"/>
    <property type="evidence" value="ECO:0007669"/>
    <property type="project" value="TreeGrafter"/>
</dbReference>
<name>A0A5E8CKH2_9ZZZZ</name>
<proteinExistence type="inferred from homology"/>
<dbReference type="SUPFAM" id="SSF103506">
    <property type="entry name" value="Mitochondrial carrier"/>
    <property type="match status" value="1"/>
</dbReference>
<dbReference type="InterPro" id="IPR018108">
    <property type="entry name" value="MCP_transmembrane"/>
</dbReference>
<dbReference type="InterPro" id="IPR023395">
    <property type="entry name" value="MCP_dom_sf"/>
</dbReference>
<evidence type="ECO:0000256" key="3">
    <source>
        <dbReference type="ARBA" id="ARBA00022448"/>
    </source>
</evidence>
<evidence type="ECO:0000256" key="7">
    <source>
        <dbReference type="ARBA" id="ARBA00023128"/>
    </source>
</evidence>
<evidence type="ECO:0000256" key="8">
    <source>
        <dbReference type="ARBA" id="ARBA00023136"/>
    </source>
</evidence>
<evidence type="ECO:0000256" key="1">
    <source>
        <dbReference type="ARBA" id="ARBA00004225"/>
    </source>
</evidence>
<evidence type="ECO:0000256" key="6">
    <source>
        <dbReference type="ARBA" id="ARBA00022989"/>
    </source>
</evidence>
<organism evidence="10">
    <name type="scientific">seawater metagenome</name>
    <dbReference type="NCBI Taxonomy" id="1561972"/>
    <lineage>
        <taxon>unclassified sequences</taxon>
        <taxon>metagenomes</taxon>
        <taxon>ecological metagenomes</taxon>
    </lineage>
</organism>
<evidence type="ECO:0000313" key="10">
    <source>
        <dbReference type="EMBL" id="VVU95194.1"/>
    </source>
</evidence>
<evidence type="ECO:0000256" key="4">
    <source>
        <dbReference type="ARBA" id="ARBA00022692"/>
    </source>
</evidence>
<dbReference type="PANTHER" id="PTHR45624:SF10">
    <property type="entry name" value="SLC (SOLUTE CARRIER) HOMOLOG"/>
    <property type="match status" value="1"/>
</dbReference>
<evidence type="ECO:0000256" key="9">
    <source>
        <dbReference type="SAM" id="Phobius"/>
    </source>
</evidence>
<dbReference type="EMBL" id="CABVLZ010000004">
    <property type="protein sequence ID" value="VVU95194.1"/>
    <property type="molecule type" value="Genomic_DNA"/>
</dbReference>
<feature type="transmembrane region" description="Helical" evidence="9">
    <location>
        <begin position="45"/>
        <end position="66"/>
    </location>
</feature>
<sequence>MNDYKAFLAGFMSGSIQTTFGHPFDTIKVLMQTNNFDKSKLRLRILYQGISFPLLSQSIVNSSLFGSFNLALDKGFPIYAAGGISGIVTGILLTPIELIKIRQQLNFSKNKIYKNPLLGLRYTIGREVIGNSIYFSSYNICKNNQLSILLSGGIAGCSAWAISYPLDIIKTRIQNGNILTFKQAIRQGNLYQGIMPCMCRAFVVNSIGFFCYEHFLNLID</sequence>
<keyword evidence="5" id="KW-0677">Repeat</keyword>
<accession>A0A5E8CKH2</accession>
<comment type="subcellular location">
    <subcellularLocation>
        <location evidence="1">Mitochondrion membrane</location>
        <topology evidence="1">Multi-pass membrane protein</topology>
    </subcellularLocation>
</comment>
<keyword evidence="3" id="KW-0813">Transport</keyword>
<keyword evidence="8 9" id="KW-0472">Membrane</keyword>
<protein>
    <submittedName>
        <fullName evidence="10">Mitochondrial carrier protein</fullName>
    </submittedName>
</protein>
<keyword evidence="7" id="KW-0496">Mitochondrion</keyword>
<keyword evidence="4 9" id="KW-0812">Transmembrane</keyword>
<dbReference type="Gene3D" id="1.50.40.10">
    <property type="entry name" value="Mitochondrial carrier domain"/>
    <property type="match status" value="1"/>
</dbReference>
<evidence type="ECO:0000256" key="2">
    <source>
        <dbReference type="ARBA" id="ARBA00006375"/>
    </source>
</evidence>
<gene>
    <name evidence="10" type="ORF">CPAV1605_919</name>
</gene>
<dbReference type="GO" id="GO:0031966">
    <property type="term" value="C:mitochondrial membrane"/>
    <property type="evidence" value="ECO:0007669"/>
    <property type="project" value="UniProtKB-SubCell"/>
</dbReference>
<dbReference type="PANTHER" id="PTHR45624">
    <property type="entry name" value="MITOCHONDRIAL BASIC AMINO ACIDS TRANSPORTER-RELATED"/>
    <property type="match status" value="1"/>
</dbReference>
<dbReference type="AlphaFoldDB" id="A0A5E8CKH2"/>
<evidence type="ECO:0000256" key="5">
    <source>
        <dbReference type="ARBA" id="ARBA00022737"/>
    </source>
</evidence>